<dbReference type="SUPFAM" id="SSF52540">
    <property type="entry name" value="P-loop containing nucleoside triphosphate hydrolases"/>
    <property type="match status" value="1"/>
</dbReference>
<keyword evidence="3" id="KW-0067">ATP-binding</keyword>
<keyword evidence="2" id="KW-0378">Hydrolase</keyword>
<dbReference type="GO" id="GO:0006139">
    <property type="term" value="P:nucleobase-containing compound metabolic process"/>
    <property type="evidence" value="ECO:0007669"/>
    <property type="project" value="InterPro"/>
</dbReference>
<dbReference type="PROSITE" id="PS51193">
    <property type="entry name" value="HELICASE_ATP_BIND_2"/>
    <property type="match status" value="1"/>
</dbReference>
<dbReference type="InterPro" id="IPR027417">
    <property type="entry name" value="P-loop_NTPase"/>
</dbReference>
<dbReference type="AlphaFoldDB" id="A0A285B8S3"/>
<evidence type="ECO:0000259" key="4">
    <source>
        <dbReference type="PROSITE" id="PS51192"/>
    </source>
</evidence>
<protein>
    <submittedName>
        <fullName evidence="6">Helicase C-terminal domain protein</fullName>
    </submittedName>
</protein>
<dbReference type="GO" id="GO:0005524">
    <property type="term" value="F:ATP binding"/>
    <property type="evidence" value="ECO:0007669"/>
    <property type="project" value="UniProtKB-KW"/>
</dbReference>
<keyword evidence="6" id="KW-0347">Helicase</keyword>
<dbReference type="InterPro" id="IPR014001">
    <property type="entry name" value="Helicase_ATP-bd"/>
</dbReference>
<dbReference type="InterPro" id="IPR011545">
    <property type="entry name" value="DEAD/DEAH_box_helicase_dom"/>
</dbReference>
<evidence type="ECO:0000256" key="3">
    <source>
        <dbReference type="ARBA" id="ARBA00022840"/>
    </source>
</evidence>
<dbReference type="Pfam" id="PF13307">
    <property type="entry name" value="Helicase_C_2"/>
    <property type="match status" value="1"/>
</dbReference>
<dbReference type="InterPro" id="IPR006555">
    <property type="entry name" value="ATP-dep_Helicase_C"/>
</dbReference>
<reference evidence="7" key="1">
    <citation type="submission" date="2017-08" db="EMBL/GenBank/DDBJ databases">
        <authorList>
            <person name="Brisse S."/>
        </authorList>
    </citation>
    <scope>NUCLEOTIDE SEQUENCE [LARGE SCALE GENOMIC DNA]</scope>
    <source>
        <strain evidence="7">06D021</strain>
    </source>
</reference>
<name>A0A285B8S3_9ENTR</name>
<accession>A0A285B8S3</accession>
<keyword evidence="1" id="KW-0547">Nucleotide-binding</keyword>
<dbReference type="Pfam" id="PF00270">
    <property type="entry name" value="DEAD"/>
    <property type="match status" value="1"/>
</dbReference>
<dbReference type="EMBL" id="FZTC01000029">
    <property type="protein sequence ID" value="SNU37310.1"/>
    <property type="molecule type" value="Genomic_DNA"/>
</dbReference>
<evidence type="ECO:0000313" key="6">
    <source>
        <dbReference type="EMBL" id="SNU37310.1"/>
    </source>
</evidence>
<dbReference type="SMART" id="SM00491">
    <property type="entry name" value="HELICc2"/>
    <property type="match status" value="1"/>
</dbReference>
<feature type="domain" description="Helicase ATP-binding" evidence="4">
    <location>
        <begin position="29"/>
        <end position="265"/>
    </location>
</feature>
<proteinExistence type="predicted"/>
<dbReference type="Proteomes" id="UP000220639">
    <property type="component" value="Unassembled WGS sequence"/>
</dbReference>
<gene>
    <name evidence="6" type="ORF">KOSB73_350007</name>
</gene>
<dbReference type="InterPro" id="IPR014013">
    <property type="entry name" value="Helic_SF1/SF2_ATP-bd_DinG/Rad3"/>
</dbReference>
<organism evidence="6 7">
    <name type="scientific">Klebsiella grimontii</name>
    <dbReference type="NCBI Taxonomy" id="2058152"/>
    <lineage>
        <taxon>Bacteria</taxon>
        <taxon>Pseudomonadati</taxon>
        <taxon>Pseudomonadota</taxon>
        <taxon>Gammaproteobacteria</taxon>
        <taxon>Enterobacterales</taxon>
        <taxon>Enterobacteriaceae</taxon>
        <taxon>Klebsiella/Raoultella group</taxon>
        <taxon>Klebsiella</taxon>
    </lineage>
</organism>
<dbReference type="SMART" id="SM00487">
    <property type="entry name" value="DEXDc"/>
    <property type="match status" value="1"/>
</dbReference>
<evidence type="ECO:0000313" key="7">
    <source>
        <dbReference type="Proteomes" id="UP000220639"/>
    </source>
</evidence>
<feature type="domain" description="Helicase ATP-binding" evidence="5">
    <location>
        <begin position="6"/>
        <end position="304"/>
    </location>
</feature>
<dbReference type="GO" id="GO:0004386">
    <property type="term" value="F:helicase activity"/>
    <property type="evidence" value="ECO:0007669"/>
    <property type="project" value="UniProtKB-KW"/>
</dbReference>
<evidence type="ECO:0000256" key="1">
    <source>
        <dbReference type="ARBA" id="ARBA00022741"/>
    </source>
</evidence>
<sequence>MNMDTAACFTSAGLSLRKVQQDFIEAAGLGLNVQNKLALLSAETGVGKTLGYLVPAMQILVKNPGAKFVIATNSHALMHQIFRSDRLSLERMAEEAGIKVTFSRLMGKASYISPDKVRELLRVSDTYDSETVQLLEKLRGWSKPLVEFEEEYGELPTLIKPDMVTFSFWDDIQNVNDIRREALNADFIVTTHAMVMIDCLCNHGILGDKENLYLIVDEADMFVDMLEVWKQRRFNLRELLSSFSAYIPRTGVEIIKELESDITKIAGGLHFCSTPEAVELFDRSFKALAMVGRKIKDEEPRKSFFDCIYRWEMLGMSGGQKGIGVSKVRYEPALIAVNPFIGMNLGRYCTQWRSALLTSATLAITNTPEGGMEWLCKTLALNDDMVSIKRIFAPESYGTMTLTIAGAAFPKVFSDPKEQEFSSKWLAAVTDQLSRMPGPVLVLTASHSETRAIAGRLGEVSQPVYIQQAGQPLSEIIKLYQKKPGILISAGASVGLSPRGEQGEQIFHDLLITRIPFPPPDRMKVESLYGYLKDRGYGLTLESVHRTIYLENLRKVIRKGKQSVGRGIRSETDSIRIMILDPRFPEPADLSSRHRSLEHIIPVRFRREYRSCEILSPAHCEEDIQC</sequence>
<dbReference type="Gene3D" id="3.40.50.300">
    <property type="entry name" value="P-loop containing nucleotide triphosphate hydrolases"/>
    <property type="match status" value="2"/>
</dbReference>
<evidence type="ECO:0000256" key="2">
    <source>
        <dbReference type="ARBA" id="ARBA00022801"/>
    </source>
</evidence>
<dbReference type="GO" id="GO:0003676">
    <property type="term" value="F:nucleic acid binding"/>
    <property type="evidence" value="ECO:0007669"/>
    <property type="project" value="InterPro"/>
</dbReference>
<dbReference type="GO" id="GO:0016818">
    <property type="term" value="F:hydrolase activity, acting on acid anhydrides, in phosphorus-containing anhydrides"/>
    <property type="evidence" value="ECO:0007669"/>
    <property type="project" value="InterPro"/>
</dbReference>
<dbReference type="PROSITE" id="PS51192">
    <property type="entry name" value="HELICASE_ATP_BIND_1"/>
    <property type="match status" value="1"/>
</dbReference>
<evidence type="ECO:0000259" key="5">
    <source>
        <dbReference type="PROSITE" id="PS51193"/>
    </source>
</evidence>